<dbReference type="EMBL" id="CAJNOC010000326">
    <property type="protein sequence ID" value="CAF0745468.1"/>
    <property type="molecule type" value="Genomic_DNA"/>
</dbReference>
<sequence length="75" mass="8356">MDKIKCNNTDATNKKLNAFGHGNGLDLKKGNYGLKNTQIVSCNSIGMGCGHGRCFFKEREEILKNNDDFLESDDE</sequence>
<evidence type="ECO:0000313" key="2">
    <source>
        <dbReference type="Proteomes" id="UP000663879"/>
    </source>
</evidence>
<gene>
    <name evidence="1" type="ORF">OXX778_LOCUS3623</name>
</gene>
<keyword evidence="2" id="KW-1185">Reference proteome</keyword>
<reference evidence="1" key="1">
    <citation type="submission" date="2021-02" db="EMBL/GenBank/DDBJ databases">
        <authorList>
            <person name="Nowell W R."/>
        </authorList>
    </citation>
    <scope>NUCLEOTIDE SEQUENCE</scope>
    <source>
        <strain evidence="1">Ploen Becks lab</strain>
    </source>
</reference>
<evidence type="ECO:0000313" key="1">
    <source>
        <dbReference type="EMBL" id="CAF0745468.1"/>
    </source>
</evidence>
<proteinExistence type="predicted"/>
<accession>A0A813P3Q0</accession>
<name>A0A813P3Q0_9BILA</name>
<protein>
    <submittedName>
        <fullName evidence="1">Uncharacterized protein</fullName>
    </submittedName>
</protein>
<dbReference type="Proteomes" id="UP000663879">
    <property type="component" value="Unassembled WGS sequence"/>
</dbReference>
<comment type="caution">
    <text evidence="1">The sequence shown here is derived from an EMBL/GenBank/DDBJ whole genome shotgun (WGS) entry which is preliminary data.</text>
</comment>
<dbReference type="AlphaFoldDB" id="A0A813P3Q0"/>
<organism evidence="1 2">
    <name type="scientific">Brachionus calyciflorus</name>
    <dbReference type="NCBI Taxonomy" id="104777"/>
    <lineage>
        <taxon>Eukaryota</taxon>
        <taxon>Metazoa</taxon>
        <taxon>Spiralia</taxon>
        <taxon>Gnathifera</taxon>
        <taxon>Rotifera</taxon>
        <taxon>Eurotatoria</taxon>
        <taxon>Monogononta</taxon>
        <taxon>Pseudotrocha</taxon>
        <taxon>Ploima</taxon>
        <taxon>Brachionidae</taxon>
        <taxon>Brachionus</taxon>
    </lineage>
</organism>